<feature type="chain" id="PRO_5007893407" evidence="7">
    <location>
        <begin position="31"/>
        <end position="320"/>
    </location>
</feature>
<gene>
    <name evidence="9" type="ORF">AAL_08397</name>
</gene>
<evidence type="ECO:0000313" key="10">
    <source>
        <dbReference type="Proteomes" id="UP000078544"/>
    </source>
</evidence>
<reference evidence="9 10" key="1">
    <citation type="journal article" date="2016" name="Genome Biol. Evol.">
        <title>Divergent and convergent evolution of fungal pathogenicity.</title>
        <authorList>
            <person name="Shang Y."/>
            <person name="Xiao G."/>
            <person name="Zheng P."/>
            <person name="Cen K."/>
            <person name="Zhan S."/>
            <person name="Wang C."/>
        </authorList>
    </citation>
    <scope>NUCLEOTIDE SEQUENCE [LARGE SCALE GENOMIC DNA]</scope>
    <source>
        <strain evidence="9 10">RCEF 2490</strain>
    </source>
</reference>
<evidence type="ECO:0000256" key="2">
    <source>
        <dbReference type="ARBA" id="ARBA00022692"/>
    </source>
</evidence>
<evidence type="ECO:0000256" key="3">
    <source>
        <dbReference type="ARBA" id="ARBA00022989"/>
    </source>
</evidence>
<dbReference type="PANTHER" id="PTHR33048:SF143">
    <property type="entry name" value="EXTRACELLULAR MEMBRANE PROTEIN CFEM DOMAIN-CONTAINING PROTEIN-RELATED"/>
    <property type="match status" value="1"/>
</dbReference>
<name>A0A167VDY1_9HYPO</name>
<dbReference type="Proteomes" id="UP000078544">
    <property type="component" value="Unassembled WGS sequence"/>
</dbReference>
<feature type="transmembrane region" description="Helical" evidence="6">
    <location>
        <begin position="146"/>
        <end position="169"/>
    </location>
</feature>
<proteinExistence type="inferred from homology"/>
<dbReference type="GO" id="GO:0016020">
    <property type="term" value="C:membrane"/>
    <property type="evidence" value="ECO:0007669"/>
    <property type="project" value="UniProtKB-SubCell"/>
</dbReference>
<feature type="domain" description="Rhodopsin" evidence="8">
    <location>
        <begin position="137"/>
        <end position="319"/>
    </location>
</feature>
<organism evidence="9 10">
    <name type="scientific">Moelleriella libera RCEF 2490</name>
    <dbReference type="NCBI Taxonomy" id="1081109"/>
    <lineage>
        <taxon>Eukaryota</taxon>
        <taxon>Fungi</taxon>
        <taxon>Dikarya</taxon>
        <taxon>Ascomycota</taxon>
        <taxon>Pezizomycotina</taxon>
        <taxon>Sordariomycetes</taxon>
        <taxon>Hypocreomycetidae</taxon>
        <taxon>Hypocreales</taxon>
        <taxon>Clavicipitaceae</taxon>
        <taxon>Moelleriella</taxon>
    </lineage>
</organism>
<dbReference type="Pfam" id="PF20684">
    <property type="entry name" value="Fung_rhodopsin"/>
    <property type="match status" value="1"/>
</dbReference>
<evidence type="ECO:0000256" key="5">
    <source>
        <dbReference type="ARBA" id="ARBA00038359"/>
    </source>
</evidence>
<dbReference type="InterPro" id="IPR049326">
    <property type="entry name" value="Rhodopsin_dom_fungi"/>
</dbReference>
<dbReference type="OrthoDB" id="2496787at2759"/>
<evidence type="ECO:0000256" key="7">
    <source>
        <dbReference type="SAM" id="SignalP"/>
    </source>
</evidence>
<dbReference type="InterPro" id="IPR052337">
    <property type="entry name" value="SAT4-like"/>
</dbReference>
<evidence type="ECO:0000256" key="4">
    <source>
        <dbReference type="ARBA" id="ARBA00023136"/>
    </source>
</evidence>
<feature type="transmembrane region" description="Helical" evidence="6">
    <location>
        <begin position="110"/>
        <end position="131"/>
    </location>
</feature>
<comment type="similarity">
    <text evidence="5">Belongs to the SAT4 family.</text>
</comment>
<dbReference type="EMBL" id="AZGY01000038">
    <property type="protein sequence ID" value="KZZ87391.1"/>
    <property type="molecule type" value="Genomic_DNA"/>
</dbReference>
<accession>A0A167VDY1</accession>
<feature type="transmembrane region" description="Helical" evidence="6">
    <location>
        <begin position="189"/>
        <end position="213"/>
    </location>
</feature>
<dbReference type="AlphaFoldDB" id="A0A167VDY1"/>
<protein>
    <submittedName>
        <fullName evidence="9">Integral membrane protein</fullName>
    </submittedName>
</protein>
<evidence type="ECO:0000256" key="6">
    <source>
        <dbReference type="SAM" id="Phobius"/>
    </source>
</evidence>
<keyword evidence="2 6" id="KW-0812">Transmembrane</keyword>
<comment type="subcellular location">
    <subcellularLocation>
        <location evidence="1">Membrane</location>
        <topology evidence="1">Multi-pass membrane protein</topology>
    </subcellularLocation>
</comment>
<evidence type="ECO:0000313" key="9">
    <source>
        <dbReference type="EMBL" id="KZZ87391.1"/>
    </source>
</evidence>
<keyword evidence="4 6" id="KW-0472">Membrane</keyword>
<dbReference type="STRING" id="1081109.A0A167VDY1"/>
<keyword evidence="7" id="KW-0732">Signal</keyword>
<sequence length="320" mass="35379">MVAALAAWPPSAKLHRLLGLALLATHQAAASMDNLVTRDNGPLATLPSCAIACLTADCPISNMTCVCEFEAYASTQDCLLNTCTLPEALFSNNATKTECHVPVRDESAKFNVMCLTLGLIAGATVVIRLGFKQFFSRSRSLESDDWIIFSCLPLGLACIILEVVGLTANGLGRDMWGLPRDNLMEFAKYFYVIQILYLILIALIKLSLCFFYLKIFTGRTTRILLWFMVVFHVGYCVGFAVGVVFQCIPIHYQWDRYDWENGPTAMGHCININAAGWGNGATNIISDFFLLGIPLSQIRKLKLHWKKKIGVALMFLTGAM</sequence>
<evidence type="ECO:0000259" key="8">
    <source>
        <dbReference type="Pfam" id="PF20684"/>
    </source>
</evidence>
<keyword evidence="10" id="KW-1185">Reference proteome</keyword>
<keyword evidence="3 6" id="KW-1133">Transmembrane helix</keyword>
<evidence type="ECO:0000256" key="1">
    <source>
        <dbReference type="ARBA" id="ARBA00004141"/>
    </source>
</evidence>
<comment type="caution">
    <text evidence="9">The sequence shown here is derived from an EMBL/GenBank/DDBJ whole genome shotgun (WGS) entry which is preliminary data.</text>
</comment>
<feature type="signal peptide" evidence="7">
    <location>
        <begin position="1"/>
        <end position="30"/>
    </location>
</feature>
<feature type="transmembrane region" description="Helical" evidence="6">
    <location>
        <begin position="225"/>
        <end position="245"/>
    </location>
</feature>
<dbReference type="PANTHER" id="PTHR33048">
    <property type="entry name" value="PTH11-LIKE INTEGRAL MEMBRANE PROTEIN (AFU_ORTHOLOGUE AFUA_5G11245)"/>
    <property type="match status" value="1"/>
</dbReference>